<gene>
    <name evidence="1" type="ORF">DC3_48180</name>
</gene>
<accession>A0A511N8K4</accession>
<proteinExistence type="predicted"/>
<organism evidence="1 2">
    <name type="scientific">Deinococcus cellulosilyticus (strain DSM 18568 / NBRC 106333 / KACC 11606 / 5516J-15)</name>
    <dbReference type="NCBI Taxonomy" id="1223518"/>
    <lineage>
        <taxon>Bacteria</taxon>
        <taxon>Thermotogati</taxon>
        <taxon>Deinococcota</taxon>
        <taxon>Deinococci</taxon>
        <taxon>Deinococcales</taxon>
        <taxon>Deinococcaceae</taxon>
        <taxon>Deinococcus</taxon>
    </lineage>
</organism>
<evidence type="ECO:0000313" key="2">
    <source>
        <dbReference type="Proteomes" id="UP000321306"/>
    </source>
</evidence>
<protein>
    <recommendedName>
        <fullName evidence="3">HNH nuclease domain-containing protein</fullName>
    </recommendedName>
</protein>
<sequence length="380" mass="43883">MNARRTLAFLLRQETKTNTYKFALVRALNDLALGYCALRVPEPYIAIPLRKIAELWLSYYWAFCDPQKPVLQGPVTVRDGVVRQDISFRRSLTDLRHLVESHGLLGSDPAGGYLVHQMVQVDARHTVPRLALLYQQVLKDLMVAVKKPIEYSGVGESHSLFLKPEKLRGLQQVTPFPESHPTDTCVPVPAEIWSELQENSILIGALTLQEWAKFVGEMRQEPCTTGDAFNLLMVTPSERTSLSYERNQLRVLMLEGLLDRCPWSRKPLKPDDFDVDHLIPMSILPINEWWNLLPADPHFNRHVKRDRMVNVQDQEVVQRRLQHLFEAYWEGENVSRQVEQDALKRFGLTRWDTGRLAAEVTHMSLQVADFRQAERFRVLV</sequence>
<dbReference type="Proteomes" id="UP000321306">
    <property type="component" value="Unassembled WGS sequence"/>
</dbReference>
<dbReference type="EMBL" id="BJXB01000029">
    <property type="protein sequence ID" value="GEM49183.1"/>
    <property type="molecule type" value="Genomic_DNA"/>
</dbReference>
<evidence type="ECO:0008006" key="3">
    <source>
        <dbReference type="Google" id="ProtNLM"/>
    </source>
</evidence>
<dbReference type="OrthoDB" id="56029at2"/>
<dbReference type="Gene3D" id="1.10.30.50">
    <property type="match status" value="1"/>
</dbReference>
<comment type="caution">
    <text evidence="1">The sequence shown here is derived from an EMBL/GenBank/DDBJ whole genome shotgun (WGS) entry which is preliminary data.</text>
</comment>
<dbReference type="InterPro" id="IPR003615">
    <property type="entry name" value="HNH_nuc"/>
</dbReference>
<name>A0A511N8K4_DEIC1</name>
<reference evidence="1 2" key="1">
    <citation type="submission" date="2019-07" db="EMBL/GenBank/DDBJ databases">
        <title>Whole genome shotgun sequence of Deinococcus cellulosilyticus NBRC 106333.</title>
        <authorList>
            <person name="Hosoyama A."/>
            <person name="Uohara A."/>
            <person name="Ohji S."/>
            <person name="Ichikawa N."/>
        </authorList>
    </citation>
    <scope>NUCLEOTIDE SEQUENCE [LARGE SCALE GENOMIC DNA]</scope>
    <source>
        <strain evidence="1 2">NBRC 106333</strain>
    </source>
</reference>
<keyword evidence="2" id="KW-1185">Reference proteome</keyword>
<dbReference type="CDD" id="cd00085">
    <property type="entry name" value="HNHc"/>
    <property type="match status" value="1"/>
</dbReference>
<dbReference type="AlphaFoldDB" id="A0A511N8K4"/>
<dbReference type="RefSeq" id="WP_146889251.1">
    <property type="nucleotide sequence ID" value="NZ_BJXB01000029.1"/>
</dbReference>
<evidence type="ECO:0000313" key="1">
    <source>
        <dbReference type="EMBL" id="GEM49183.1"/>
    </source>
</evidence>